<feature type="signal peptide" evidence="2">
    <location>
        <begin position="1"/>
        <end position="21"/>
    </location>
</feature>
<dbReference type="Gene3D" id="3.80.10.10">
    <property type="entry name" value="Ribonuclease Inhibitor"/>
    <property type="match status" value="1"/>
</dbReference>
<dbReference type="Proteomes" id="UP001215598">
    <property type="component" value="Unassembled WGS sequence"/>
</dbReference>
<proteinExistence type="predicted"/>
<keyword evidence="4" id="KW-1185">Reference proteome</keyword>
<evidence type="ECO:0000256" key="2">
    <source>
        <dbReference type="SAM" id="SignalP"/>
    </source>
</evidence>
<comment type="caution">
    <text evidence="3">The sequence shown here is derived from an EMBL/GenBank/DDBJ whole genome shotgun (WGS) entry which is preliminary data.</text>
</comment>
<evidence type="ECO:0000256" key="1">
    <source>
        <dbReference type="SAM" id="Phobius"/>
    </source>
</evidence>
<name>A0AAD7JIW0_9AGAR</name>
<dbReference type="EMBL" id="JARKIB010000028">
    <property type="protein sequence ID" value="KAJ7764352.1"/>
    <property type="molecule type" value="Genomic_DNA"/>
</dbReference>
<gene>
    <name evidence="3" type="ORF">B0H16DRAFT_1454892</name>
</gene>
<feature type="chain" id="PRO_5042047009" description="F-box domain-containing protein" evidence="2">
    <location>
        <begin position="22"/>
        <end position="966"/>
    </location>
</feature>
<evidence type="ECO:0000313" key="3">
    <source>
        <dbReference type="EMBL" id="KAJ7764352.1"/>
    </source>
</evidence>
<dbReference type="InterPro" id="IPR032675">
    <property type="entry name" value="LRR_dom_sf"/>
</dbReference>
<keyword evidence="1" id="KW-1133">Transmembrane helix</keyword>
<sequence length="966" mass="107812">MNAALVVSVLLWASGLGLCVAAGVPDAALFSLVSSATAAAREGISSFAASQASSSQGIRALGLFLLFDCLPLELVIAILVFACGRYRSCRRTFLYTRRCISHTCQRWRFLVHSVSDFWTALTVTPHARVSEVNDWISHWRTGLLDLRLQFDTLYSLYYSPSTDDERRMFPRRTVSVFAPFFSRCARLSLVLEDYRALPQVLRRLRRASANHLVSFAIRRVTLPFVLAPVHGSVRKPRRLFSGSGFPRLKCLLLDNATVGWNDSRYYAGLDDFVLRNVGAELELTPALLCSILCWASKLCRLLHTLDLHLDGSVSIARILSVCRMPALSSLSVFVPVGQDLVLMLQCASSMTSITSLTINGASTDLTAISRLYSHFPLLTVLDVSLASPQFCYALFDMRREDPHLCPALQELRVVDVPLLRLRTLLEARTAASLPVSRLTMCRVFNLVETDNDIQWFFDTYEEEDLIIDPEPTFERKTPFHCLFSFPPPSFPTPSLPPLQRKYRKMEDEPEIVPVEKKKKKKTCLLLLPFTKGKKPWWCLRVQPFPEDLWIELILVYCGLGNTTKDFALRRNAICYAAPEIEALILDRPLMWSRVYLGLDTYEEDLAMELALSSGSDLRVEIDLRAPHSHLGFCDLSGLLIKRPYDLHRSLDHLRKVSFRWINLVIKVDGPRTLIIVKDFLASAYAPFLVTAILESSYSGRQPMPEALGGALHHLTALRITSFPVRWLKCSNFKSLRHLDIKTLTPFDRPSQYDFTVVLEQISQTLERLSVTANGVVYSPSFTPGCFIMERLQRLELVFFTVDPIQTGLLISVLGSLGAPSLTHFRLVNCDSISTLTIAQELLFLRSVTQLILSGGAATVGSASALLRSMSSLSLADLSTAPASYTTVLAARPDHWPHLVSVACSPDSLPSILAYAAGRHLFGLSAMHAVSCMYHPRIGFGAADVLLLNRLRVVVGRVIEAPLMIGG</sequence>
<organism evidence="3 4">
    <name type="scientific">Mycena metata</name>
    <dbReference type="NCBI Taxonomy" id="1033252"/>
    <lineage>
        <taxon>Eukaryota</taxon>
        <taxon>Fungi</taxon>
        <taxon>Dikarya</taxon>
        <taxon>Basidiomycota</taxon>
        <taxon>Agaricomycotina</taxon>
        <taxon>Agaricomycetes</taxon>
        <taxon>Agaricomycetidae</taxon>
        <taxon>Agaricales</taxon>
        <taxon>Marasmiineae</taxon>
        <taxon>Mycenaceae</taxon>
        <taxon>Mycena</taxon>
    </lineage>
</organism>
<keyword evidence="1" id="KW-0812">Transmembrane</keyword>
<keyword evidence="2" id="KW-0732">Signal</keyword>
<reference evidence="3" key="1">
    <citation type="submission" date="2023-03" db="EMBL/GenBank/DDBJ databases">
        <title>Massive genome expansion in bonnet fungi (Mycena s.s.) driven by repeated elements and novel gene families across ecological guilds.</title>
        <authorList>
            <consortium name="Lawrence Berkeley National Laboratory"/>
            <person name="Harder C.B."/>
            <person name="Miyauchi S."/>
            <person name="Viragh M."/>
            <person name="Kuo A."/>
            <person name="Thoen E."/>
            <person name="Andreopoulos B."/>
            <person name="Lu D."/>
            <person name="Skrede I."/>
            <person name="Drula E."/>
            <person name="Henrissat B."/>
            <person name="Morin E."/>
            <person name="Kohler A."/>
            <person name="Barry K."/>
            <person name="LaButti K."/>
            <person name="Morin E."/>
            <person name="Salamov A."/>
            <person name="Lipzen A."/>
            <person name="Mereny Z."/>
            <person name="Hegedus B."/>
            <person name="Baldrian P."/>
            <person name="Stursova M."/>
            <person name="Weitz H."/>
            <person name="Taylor A."/>
            <person name="Grigoriev I.V."/>
            <person name="Nagy L.G."/>
            <person name="Martin F."/>
            <person name="Kauserud H."/>
        </authorList>
    </citation>
    <scope>NUCLEOTIDE SEQUENCE</scope>
    <source>
        <strain evidence="3">CBHHK182m</strain>
    </source>
</reference>
<evidence type="ECO:0008006" key="5">
    <source>
        <dbReference type="Google" id="ProtNLM"/>
    </source>
</evidence>
<dbReference type="SUPFAM" id="SSF52047">
    <property type="entry name" value="RNI-like"/>
    <property type="match status" value="1"/>
</dbReference>
<dbReference type="AlphaFoldDB" id="A0AAD7JIW0"/>
<evidence type="ECO:0000313" key="4">
    <source>
        <dbReference type="Proteomes" id="UP001215598"/>
    </source>
</evidence>
<feature type="transmembrane region" description="Helical" evidence="1">
    <location>
        <begin position="64"/>
        <end position="84"/>
    </location>
</feature>
<keyword evidence="1" id="KW-0472">Membrane</keyword>
<accession>A0AAD7JIW0</accession>
<protein>
    <recommendedName>
        <fullName evidence="5">F-box domain-containing protein</fullName>
    </recommendedName>
</protein>